<dbReference type="EMBL" id="JAFIQS020000013">
    <property type="protein sequence ID" value="KAH9474353.1"/>
    <property type="molecule type" value="Genomic_DNA"/>
</dbReference>
<name>A0ACB8GFI3_PSICU</name>
<protein>
    <submittedName>
        <fullName evidence="1">Uncharacterized protein</fullName>
    </submittedName>
</protein>
<organism evidence="1 2">
    <name type="scientific">Psilocybe cubensis</name>
    <name type="common">Psychedelic mushroom</name>
    <name type="synonym">Stropharia cubensis</name>
    <dbReference type="NCBI Taxonomy" id="181762"/>
    <lineage>
        <taxon>Eukaryota</taxon>
        <taxon>Fungi</taxon>
        <taxon>Dikarya</taxon>
        <taxon>Basidiomycota</taxon>
        <taxon>Agaricomycotina</taxon>
        <taxon>Agaricomycetes</taxon>
        <taxon>Agaricomycetidae</taxon>
        <taxon>Agaricales</taxon>
        <taxon>Agaricineae</taxon>
        <taxon>Strophariaceae</taxon>
        <taxon>Psilocybe</taxon>
    </lineage>
</organism>
<accession>A0ACB8GFI3</accession>
<reference evidence="1" key="1">
    <citation type="submission" date="2021-10" db="EMBL/GenBank/DDBJ databases">
        <title>Psilocybe cubensis genome.</title>
        <authorList>
            <person name="Mckernan K.J."/>
            <person name="Crawford S."/>
            <person name="Trippe A."/>
            <person name="Kane L.T."/>
            <person name="Mclaughlin S."/>
        </authorList>
    </citation>
    <scope>NUCLEOTIDE SEQUENCE</scope>
    <source>
        <strain evidence="1">MGC-MH-2018</strain>
    </source>
</reference>
<proteinExistence type="predicted"/>
<dbReference type="Proteomes" id="UP000664032">
    <property type="component" value="Unassembled WGS sequence"/>
</dbReference>
<comment type="caution">
    <text evidence="1">The sequence shown here is derived from an EMBL/GenBank/DDBJ whole genome shotgun (WGS) entry which is preliminary data.</text>
</comment>
<sequence>MAFVCLDRSEEFRAGASIACIVLGPAPQTIGFWGSGVTILSDRSLWVWWNFALHPCLTPKAAPDVWYDDEKPKYRYHLEQNTGDWERCAMA</sequence>
<evidence type="ECO:0000313" key="1">
    <source>
        <dbReference type="EMBL" id="KAH9474353.1"/>
    </source>
</evidence>
<keyword evidence="2" id="KW-1185">Reference proteome</keyword>
<gene>
    <name evidence="1" type="ORF">JR316_0012811</name>
</gene>
<evidence type="ECO:0000313" key="2">
    <source>
        <dbReference type="Proteomes" id="UP000664032"/>
    </source>
</evidence>